<reference evidence="14" key="1">
    <citation type="submission" date="2023-10" db="EMBL/GenBank/DDBJ databases">
        <authorList>
            <person name="Domelevo Entfellner J.-B."/>
        </authorList>
    </citation>
    <scope>NUCLEOTIDE SEQUENCE</scope>
</reference>
<evidence type="ECO:0000256" key="8">
    <source>
        <dbReference type="ARBA" id="ARBA00022670"/>
    </source>
</evidence>
<dbReference type="FunFam" id="2.10.109.10:FF:000012">
    <property type="entry name" value="Peptidase/ serine-type peptidase"/>
    <property type="match status" value="1"/>
</dbReference>
<protein>
    <recommendedName>
        <fullName evidence="5">signal peptidase I</fullName>
        <ecNumber evidence="5">3.4.21.89</ecNumber>
    </recommendedName>
</protein>
<dbReference type="AlphaFoldDB" id="A0AA86T5B6"/>
<evidence type="ECO:0000256" key="4">
    <source>
        <dbReference type="ARBA" id="ARBA00009370"/>
    </source>
</evidence>
<dbReference type="InterPro" id="IPR000223">
    <property type="entry name" value="Pept_S26A_signal_pept_1"/>
</dbReference>
<evidence type="ECO:0000256" key="10">
    <source>
        <dbReference type="ARBA" id="ARBA00022946"/>
    </source>
</evidence>
<dbReference type="SUPFAM" id="SSF51306">
    <property type="entry name" value="LexA/Signal peptidase"/>
    <property type="match status" value="1"/>
</dbReference>
<proteinExistence type="inferred from homology"/>
<comment type="catalytic activity">
    <reaction evidence="1">
        <text>Cleavage of hydrophobic, N-terminal signal or leader sequences from secreted and periplasmic proteins.</text>
        <dbReference type="EC" id="3.4.21.89"/>
    </reaction>
</comment>
<dbReference type="GO" id="GO:0010027">
    <property type="term" value="P:thylakoid membrane organization"/>
    <property type="evidence" value="ECO:0007669"/>
    <property type="project" value="TreeGrafter"/>
</dbReference>
<comment type="subcellular location">
    <subcellularLocation>
        <location evidence="3">Membrane</location>
    </subcellularLocation>
    <subcellularLocation>
        <location evidence="2">Plastid</location>
        <location evidence="2">Chloroplast</location>
    </subcellularLocation>
</comment>
<dbReference type="InterPro" id="IPR019756">
    <property type="entry name" value="Pept_S26A_signal_pept_1_Ser-AS"/>
</dbReference>
<evidence type="ECO:0000256" key="11">
    <source>
        <dbReference type="ARBA" id="ARBA00023136"/>
    </source>
</evidence>
<keyword evidence="11" id="KW-0472">Membrane</keyword>
<dbReference type="Gene3D" id="2.10.109.10">
    <property type="entry name" value="Umud Fragment, subunit A"/>
    <property type="match status" value="1"/>
</dbReference>
<evidence type="ECO:0000256" key="2">
    <source>
        <dbReference type="ARBA" id="ARBA00004229"/>
    </source>
</evidence>
<dbReference type="GO" id="GO:0004252">
    <property type="term" value="F:serine-type endopeptidase activity"/>
    <property type="evidence" value="ECO:0007669"/>
    <property type="project" value="InterPro"/>
</dbReference>
<dbReference type="GO" id="GO:0009535">
    <property type="term" value="C:chloroplast thylakoid membrane"/>
    <property type="evidence" value="ECO:0007669"/>
    <property type="project" value="TreeGrafter"/>
</dbReference>
<dbReference type="EC" id="3.4.21.89" evidence="5"/>
<keyword evidence="7" id="KW-0934">Plastid</keyword>
<evidence type="ECO:0000259" key="13">
    <source>
        <dbReference type="Pfam" id="PF10502"/>
    </source>
</evidence>
<dbReference type="EMBL" id="OY731406">
    <property type="protein sequence ID" value="CAJ1974265.1"/>
    <property type="molecule type" value="Genomic_DNA"/>
</dbReference>
<evidence type="ECO:0000256" key="5">
    <source>
        <dbReference type="ARBA" id="ARBA00013208"/>
    </source>
</evidence>
<dbReference type="Gramene" id="rna-AYBTSS11_LOCUS26338">
    <property type="protein sequence ID" value="CAJ1974265.1"/>
    <property type="gene ID" value="gene-AYBTSS11_LOCUS26338"/>
</dbReference>
<accession>A0AA86T5B6</accession>
<sequence>MSFLRPSAMYNFVTSYPALRWMACQSWGFLRWPGLDGFFRLLVVGLLWSTFSELRFIPSSSMFPTLRVGDRIIVEKVSYYIRNPSIHDIVTFKDPTQLFGENTEAVFIKRIVAKAGDTVEINHGTLYINGVAQQEDFIAEPPAYTMPLTYVPNGHVYVLGDNRNNSYDSHVWGPLPMKNILGRYVARLPTFRARSESSEKMRQSPSCFLPMMDFTLSMFELTEHNKLLATSLHLL</sequence>
<evidence type="ECO:0000256" key="9">
    <source>
        <dbReference type="ARBA" id="ARBA00022801"/>
    </source>
</evidence>
<keyword evidence="6" id="KW-0150">Chloroplast</keyword>
<dbReference type="GO" id="GO:0009003">
    <property type="term" value="F:signal peptidase activity"/>
    <property type="evidence" value="ECO:0007669"/>
    <property type="project" value="UniProtKB-EC"/>
</dbReference>
<organism evidence="14 15">
    <name type="scientific">Sphenostylis stenocarpa</name>
    <dbReference type="NCBI Taxonomy" id="92480"/>
    <lineage>
        <taxon>Eukaryota</taxon>
        <taxon>Viridiplantae</taxon>
        <taxon>Streptophyta</taxon>
        <taxon>Embryophyta</taxon>
        <taxon>Tracheophyta</taxon>
        <taxon>Spermatophyta</taxon>
        <taxon>Magnoliopsida</taxon>
        <taxon>eudicotyledons</taxon>
        <taxon>Gunneridae</taxon>
        <taxon>Pentapetalae</taxon>
        <taxon>rosids</taxon>
        <taxon>fabids</taxon>
        <taxon>Fabales</taxon>
        <taxon>Fabaceae</taxon>
        <taxon>Papilionoideae</taxon>
        <taxon>50 kb inversion clade</taxon>
        <taxon>NPAAA clade</taxon>
        <taxon>indigoferoid/millettioid clade</taxon>
        <taxon>Phaseoleae</taxon>
        <taxon>Sphenostylis</taxon>
    </lineage>
</organism>
<feature type="domain" description="Peptidase S26" evidence="13">
    <location>
        <begin position="39"/>
        <end position="187"/>
    </location>
</feature>
<dbReference type="InterPro" id="IPR019758">
    <property type="entry name" value="Pept_S26A_signal_pept_1_CS"/>
</dbReference>
<dbReference type="PROSITE" id="PS00501">
    <property type="entry name" value="SPASE_I_1"/>
    <property type="match status" value="1"/>
</dbReference>
<evidence type="ECO:0000256" key="12">
    <source>
        <dbReference type="PIRSR" id="PIRSR600223-1"/>
    </source>
</evidence>
<dbReference type="PRINTS" id="PR00727">
    <property type="entry name" value="LEADERPTASE"/>
</dbReference>
<dbReference type="CDD" id="cd06530">
    <property type="entry name" value="S26_SPase_I"/>
    <property type="match status" value="1"/>
</dbReference>
<dbReference type="InterPro" id="IPR036286">
    <property type="entry name" value="LexA/Signal_pep-like_sf"/>
</dbReference>
<dbReference type="NCBIfam" id="TIGR02227">
    <property type="entry name" value="sigpep_I_bact"/>
    <property type="match status" value="1"/>
</dbReference>
<dbReference type="Proteomes" id="UP001189624">
    <property type="component" value="Chromosome 9"/>
</dbReference>
<evidence type="ECO:0000256" key="6">
    <source>
        <dbReference type="ARBA" id="ARBA00022528"/>
    </source>
</evidence>
<evidence type="ECO:0000256" key="1">
    <source>
        <dbReference type="ARBA" id="ARBA00000677"/>
    </source>
</evidence>
<evidence type="ECO:0000313" key="14">
    <source>
        <dbReference type="EMBL" id="CAJ1974265.1"/>
    </source>
</evidence>
<dbReference type="InterPro" id="IPR019533">
    <property type="entry name" value="Peptidase_S26"/>
</dbReference>
<keyword evidence="15" id="KW-1185">Reference proteome</keyword>
<name>A0AA86T5B6_9FABA</name>
<evidence type="ECO:0000313" key="15">
    <source>
        <dbReference type="Proteomes" id="UP001189624"/>
    </source>
</evidence>
<keyword evidence="9" id="KW-0378">Hydrolase</keyword>
<keyword evidence="10" id="KW-0809">Transit peptide</keyword>
<evidence type="ECO:0000256" key="3">
    <source>
        <dbReference type="ARBA" id="ARBA00004370"/>
    </source>
</evidence>
<feature type="active site" evidence="12">
    <location>
        <position position="61"/>
    </location>
</feature>
<dbReference type="GO" id="GO:0006465">
    <property type="term" value="P:signal peptide processing"/>
    <property type="evidence" value="ECO:0007669"/>
    <property type="project" value="InterPro"/>
</dbReference>
<dbReference type="PANTHER" id="PTHR43390">
    <property type="entry name" value="SIGNAL PEPTIDASE I"/>
    <property type="match status" value="1"/>
</dbReference>
<feature type="active site" evidence="12">
    <location>
        <position position="109"/>
    </location>
</feature>
<dbReference type="Pfam" id="PF10502">
    <property type="entry name" value="Peptidase_S26"/>
    <property type="match status" value="1"/>
</dbReference>
<evidence type="ECO:0000256" key="7">
    <source>
        <dbReference type="ARBA" id="ARBA00022640"/>
    </source>
</evidence>
<dbReference type="PANTHER" id="PTHR43390:SF10">
    <property type="entry name" value="PEPTIDASE S26 DOMAIN-CONTAINING PROTEIN"/>
    <property type="match status" value="1"/>
</dbReference>
<comment type="similarity">
    <text evidence="4">Belongs to the peptidase S26 family.</text>
</comment>
<gene>
    <name evidence="14" type="ORF">AYBTSS11_LOCUS26338</name>
</gene>
<keyword evidence="8" id="KW-0645">Protease</keyword>
<dbReference type="PROSITE" id="PS00761">
    <property type="entry name" value="SPASE_I_3"/>
    <property type="match status" value="1"/>
</dbReference>